<dbReference type="EMBL" id="MCBR01000569">
    <property type="protein sequence ID" value="RKF83187.1"/>
    <property type="molecule type" value="Genomic_DNA"/>
</dbReference>
<sequence length="82" mass="9178">MGIPCSHRIKAKQENAQVLNTDDFDVHWWLFQSDDMPPTPPLETPNFEDILGQLQHAVIPHHSTAVYAILAATIPGHALKEI</sequence>
<protein>
    <submittedName>
        <fullName evidence="1">Uncharacterized protein</fullName>
    </submittedName>
</protein>
<proteinExistence type="predicted"/>
<comment type="caution">
    <text evidence="1">The sequence shown here is derived from an EMBL/GenBank/DDBJ whole genome shotgun (WGS) entry which is preliminary data.</text>
</comment>
<accession>A0A420J8S2</accession>
<evidence type="ECO:0000313" key="1">
    <source>
        <dbReference type="EMBL" id="RKF83187.1"/>
    </source>
</evidence>
<name>A0A420J8S2_9PEZI</name>
<dbReference type="OrthoDB" id="2436819at2759"/>
<dbReference type="AlphaFoldDB" id="A0A420J8S2"/>
<evidence type="ECO:0000313" key="2">
    <source>
        <dbReference type="Proteomes" id="UP000285405"/>
    </source>
</evidence>
<organism evidence="1 2">
    <name type="scientific">Golovinomyces cichoracearum</name>
    <dbReference type="NCBI Taxonomy" id="62708"/>
    <lineage>
        <taxon>Eukaryota</taxon>
        <taxon>Fungi</taxon>
        <taxon>Dikarya</taxon>
        <taxon>Ascomycota</taxon>
        <taxon>Pezizomycotina</taxon>
        <taxon>Leotiomycetes</taxon>
        <taxon>Erysiphales</taxon>
        <taxon>Erysiphaceae</taxon>
        <taxon>Golovinomyces</taxon>
    </lineage>
</organism>
<dbReference type="Proteomes" id="UP000285405">
    <property type="component" value="Unassembled WGS sequence"/>
</dbReference>
<gene>
    <name evidence="1" type="ORF">GcC1_005037</name>
</gene>
<reference evidence="1 2" key="1">
    <citation type="journal article" date="2018" name="BMC Genomics">
        <title>Comparative genome analyses reveal sequence features reflecting distinct modes of host-adaptation between dicot and monocot powdery mildew.</title>
        <authorList>
            <person name="Wu Y."/>
            <person name="Ma X."/>
            <person name="Pan Z."/>
            <person name="Kale S.D."/>
            <person name="Song Y."/>
            <person name="King H."/>
            <person name="Zhang Q."/>
            <person name="Presley C."/>
            <person name="Deng X."/>
            <person name="Wei C.I."/>
            <person name="Xiao S."/>
        </authorList>
    </citation>
    <scope>NUCLEOTIDE SEQUENCE [LARGE SCALE GENOMIC DNA]</scope>
    <source>
        <strain evidence="1">UCSC1</strain>
    </source>
</reference>